<comment type="caution">
    <text evidence="5">The sequence shown here is derived from an EMBL/GenBank/DDBJ whole genome shotgun (WGS) entry which is preliminary data.</text>
</comment>
<dbReference type="RefSeq" id="WP_203859709.1">
    <property type="nucleotide sequence ID" value="NZ_BAAAZQ010000010.1"/>
</dbReference>
<feature type="chain" id="PRO_5045079629" evidence="2">
    <location>
        <begin position="25"/>
        <end position="787"/>
    </location>
</feature>
<dbReference type="Pfam" id="PF20774">
    <property type="entry name" value="InhA-like_VEG"/>
    <property type="match status" value="1"/>
</dbReference>
<dbReference type="Pfam" id="PF05547">
    <property type="entry name" value="Peptidase_M6"/>
    <property type="match status" value="1"/>
</dbReference>
<dbReference type="InterPro" id="IPR048665">
    <property type="entry name" value="InhA-like_VEG"/>
</dbReference>
<evidence type="ECO:0000259" key="4">
    <source>
        <dbReference type="Pfam" id="PF20774"/>
    </source>
</evidence>
<organism evidence="5 6">
    <name type="scientific">Plantactinospora mayteni</name>
    <dbReference type="NCBI Taxonomy" id="566021"/>
    <lineage>
        <taxon>Bacteria</taxon>
        <taxon>Bacillati</taxon>
        <taxon>Actinomycetota</taxon>
        <taxon>Actinomycetes</taxon>
        <taxon>Micromonosporales</taxon>
        <taxon>Micromonosporaceae</taxon>
        <taxon>Plantactinospora</taxon>
    </lineage>
</organism>
<proteinExistence type="predicted"/>
<dbReference type="PANTHER" id="PTHR41775">
    <property type="entry name" value="SECRETED PROTEIN-RELATED"/>
    <property type="match status" value="1"/>
</dbReference>
<dbReference type="InterPro" id="IPR008757">
    <property type="entry name" value="Peptidase_M6-like_domain"/>
</dbReference>
<evidence type="ECO:0000259" key="3">
    <source>
        <dbReference type="Pfam" id="PF05547"/>
    </source>
</evidence>
<keyword evidence="6" id="KW-1185">Reference proteome</keyword>
<evidence type="ECO:0000256" key="2">
    <source>
        <dbReference type="SAM" id="SignalP"/>
    </source>
</evidence>
<reference evidence="5 6" key="1">
    <citation type="submission" date="2021-01" db="EMBL/GenBank/DDBJ databases">
        <title>Whole genome shotgun sequence of Plantactinospora mayteni NBRC 109088.</title>
        <authorList>
            <person name="Komaki H."/>
            <person name="Tamura T."/>
        </authorList>
    </citation>
    <scope>NUCLEOTIDE SEQUENCE [LARGE SCALE GENOMIC DNA]</scope>
    <source>
        <strain evidence="5 6">NBRC 109088</strain>
    </source>
</reference>
<sequence>MRKTVTAIFTLVLLPLAAPGVAGAGVTAVPAGAQTAAYTDDLSDPLQAKQRAARSAALDALLSGRAGVERRGSSVVARIDAARSASQGNRRRTDQYVELSRERTDKVFVILAEFGDERHPDYPDVDTDPATPGPVRFDGPGHNEIPRPNRANDNSTIWQPDYPPDHYRRLYFGSGRGVESVRTWYERQSSGRYSVDGAVTDWVRVRYNEARYGRSNGYPCAGWVCANSWELIRDAVDAWVAGQHARGRSDAQIAADLAEFDVWDRYDHDADGDFNEPDGYLDHFQIVHAGGDQADADPWQGEDAISSHRSAAFPSTEFGPGHNRAGGVQIGATGLWIRDYTMQPENGGLSVFVHEYAHDLGLPDLYDSAAVQPETENPVHWWSVMAQNRVSAAHDQGVGVRVNDFGPWEKLQLGWLDYEIVRAGENRAVTLGPHEYRSTRPQAVVVTLPKKKVITELAVPPEGVRSWWSGSGNALDNTLTRDIAVPDGPAELTFSAWWDIEDCGAYPCDYAFVEVSTGDGFTALPGSITRPAEGNAIDGTSGGWQDARFDLSRYAGRTITLRLRYTTDGSVAGKGLLVDNIVVMSGGRTVFADGAEAGPNGWALAGFTAAGGTVVDEYDNYYLASHRSYVSFDRYLRTGPYNFGFQPALPNLVEHFPYQQGLLVWYWDTSFEDNNTSEHPGGGLILPVDARPQLIRGAGGRPWRPRIQAYDAPFSLRRADSFPLHIDGKASWIRGQAAVPVFSDARSYYAEDPVSGMRYGVKVPQHGVHIRVLTEVGTSMRIRVTSG</sequence>
<name>A0ABQ4EUB6_9ACTN</name>
<dbReference type="InterPro" id="IPR012300">
    <property type="entry name" value="Pept_M6_InhA"/>
</dbReference>
<dbReference type="PANTHER" id="PTHR41775:SF1">
    <property type="entry name" value="PEPTIDASE M6-LIKE DOMAIN-CONTAINING PROTEIN"/>
    <property type="match status" value="1"/>
</dbReference>
<keyword evidence="2" id="KW-0732">Signal</keyword>
<feature type="domain" description="Immune inhibitor A-like metallopeptidase VEG" evidence="4">
    <location>
        <begin position="616"/>
        <end position="776"/>
    </location>
</feature>
<gene>
    <name evidence="5" type="ORF">Pma05_48250</name>
</gene>
<dbReference type="GO" id="GO:0006508">
    <property type="term" value="P:proteolysis"/>
    <property type="evidence" value="ECO:0007669"/>
    <property type="project" value="UniProtKB-KW"/>
</dbReference>
<protein>
    <submittedName>
        <fullName evidence="5">Protease</fullName>
    </submittedName>
</protein>
<evidence type="ECO:0000313" key="5">
    <source>
        <dbReference type="EMBL" id="GIG98252.1"/>
    </source>
</evidence>
<feature type="region of interest" description="Disordered" evidence="1">
    <location>
        <begin position="139"/>
        <end position="159"/>
    </location>
</feature>
<evidence type="ECO:0000256" key="1">
    <source>
        <dbReference type="SAM" id="MobiDB-lite"/>
    </source>
</evidence>
<keyword evidence="5" id="KW-0378">Hydrolase</keyword>
<evidence type="ECO:0000313" key="6">
    <source>
        <dbReference type="Proteomes" id="UP000621500"/>
    </source>
</evidence>
<dbReference type="GO" id="GO:0008233">
    <property type="term" value="F:peptidase activity"/>
    <property type="evidence" value="ECO:0007669"/>
    <property type="project" value="UniProtKB-KW"/>
</dbReference>
<dbReference type="EMBL" id="BONX01000033">
    <property type="protein sequence ID" value="GIG98252.1"/>
    <property type="molecule type" value="Genomic_DNA"/>
</dbReference>
<accession>A0ABQ4EUB6</accession>
<feature type="signal peptide" evidence="2">
    <location>
        <begin position="1"/>
        <end position="24"/>
    </location>
</feature>
<dbReference type="NCBIfam" id="TIGR03296">
    <property type="entry name" value="M6dom_TIGR03296"/>
    <property type="match status" value="1"/>
</dbReference>
<dbReference type="Proteomes" id="UP000621500">
    <property type="component" value="Unassembled WGS sequence"/>
</dbReference>
<dbReference type="SUPFAM" id="SSF55486">
    <property type="entry name" value="Metalloproteases ('zincins'), catalytic domain"/>
    <property type="match status" value="1"/>
</dbReference>
<dbReference type="Pfam" id="PF20773">
    <property type="entry name" value="InhA-like_MAM"/>
    <property type="match status" value="1"/>
</dbReference>
<keyword evidence="5" id="KW-0645">Protease</keyword>
<feature type="domain" description="Peptidase M6-like" evidence="3">
    <location>
        <begin position="95"/>
        <end position="409"/>
    </location>
</feature>
<dbReference type="PIRSF" id="PIRSF007519">
    <property type="entry name" value="Protease_InhA"/>
    <property type="match status" value="1"/>
</dbReference>